<dbReference type="EMBL" id="JBHSAC010000055">
    <property type="protein sequence ID" value="MFC3932463.1"/>
    <property type="molecule type" value="Genomic_DNA"/>
</dbReference>
<keyword evidence="5" id="KW-0804">Transcription</keyword>
<dbReference type="Gene3D" id="1.10.10.10">
    <property type="entry name" value="Winged helix-like DNA-binding domain superfamily/Winged helix DNA-binding domain"/>
    <property type="match status" value="1"/>
</dbReference>
<dbReference type="CDD" id="cd16442">
    <property type="entry name" value="BPL"/>
    <property type="match status" value="1"/>
</dbReference>
<keyword evidence="5" id="KW-0805">Transcription regulation</keyword>
<evidence type="ECO:0000259" key="6">
    <source>
        <dbReference type="PROSITE" id="PS51733"/>
    </source>
</evidence>
<dbReference type="InterPro" id="IPR045864">
    <property type="entry name" value="aa-tRNA-synth_II/BPL/LPL"/>
</dbReference>
<dbReference type="InterPro" id="IPR003142">
    <property type="entry name" value="BPL_C"/>
</dbReference>
<accession>A0ABV8D1Q8</accession>
<dbReference type="GO" id="GO:0004077">
    <property type="term" value="F:biotin--[biotin carboxyl-carrier protein] ligase activity"/>
    <property type="evidence" value="ECO:0007669"/>
    <property type="project" value="UniProtKB-EC"/>
</dbReference>
<dbReference type="NCBIfam" id="NF008846">
    <property type="entry name" value="PRK11886.1-1"/>
    <property type="match status" value="1"/>
</dbReference>
<dbReference type="InterPro" id="IPR004408">
    <property type="entry name" value="Biotin_CoA_COase_ligase"/>
</dbReference>
<gene>
    <name evidence="5 7" type="primary">birA</name>
    <name evidence="7" type="ORF">ACFOSE_06750</name>
</gene>
<evidence type="ECO:0000256" key="1">
    <source>
        <dbReference type="ARBA" id="ARBA00022598"/>
    </source>
</evidence>
<dbReference type="InterPro" id="IPR036388">
    <property type="entry name" value="WH-like_DNA-bd_sf"/>
</dbReference>
<dbReference type="HAMAP" id="MF_00978">
    <property type="entry name" value="Bifunct_BirA"/>
    <property type="match status" value="1"/>
</dbReference>
<dbReference type="SUPFAM" id="SSF50037">
    <property type="entry name" value="C-terminal domain of transcriptional repressors"/>
    <property type="match status" value="1"/>
</dbReference>
<proteinExistence type="inferred from homology"/>
<dbReference type="InterPro" id="IPR030855">
    <property type="entry name" value="Bifunct_BirA"/>
</dbReference>
<feature type="domain" description="BPL/LPL catalytic" evidence="6">
    <location>
        <begin position="71"/>
        <end position="252"/>
    </location>
</feature>
<comment type="catalytic activity">
    <reaction evidence="5">
        <text>biotin + L-lysyl-[protein] + ATP = N(6)-biotinyl-L-lysyl-[protein] + AMP + diphosphate + H(+)</text>
        <dbReference type="Rhea" id="RHEA:11756"/>
        <dbReference type="Rhea" id="RHEA-COMP:9752"/>
        <dbReference type="Rhea" id="RHEA-COMP:10505"/>
        <dbReference type="ChEBI" id="CHEBI:15378"/>
        <dbReference type="ChEBI" id="CHEBI:29969"/>
        <dbReference type="ChEBI" id="CHEBI:30616"/>
        <dbReference type="ChEBI" id="CHEBI:33019"/>
        <dbReference type="ChEBI" id="CHEBI:57586"/>
        <dbReference type="ChEBI" id="CHEBI:83144"/>
        <dbReference type="ChEBI" id="CHEBI:456215"/>
        <dbReference type="EC" id="6.3.4.15"/>
    </reaction>
</comment>
<dbReference type="Pfam" id="PF03099">
    <property type="entry name" value="BPL_LplA_LipB"/>
    <property type="match status" value="1"/>
</dbReference>
<evidence type="ECO:0000256" key="2">
    <source>
        <dbReference type="ARBA" id="ARBA00022741"/>
    </source>
</evidence>
<dbReference type="Pfam" id="PF08279">
    <property type="entry name" value="HTH_11"/>
    <property type="match status" value="1"/>
</dbReference>
<keyword evidence="8" id="KW-1185">Reference proteome</keyword>
<comment type="function">
    <text evidence="5">Acts both as a biotin--[acetyl-CoA-carboxylase] ligase and a repressor.</text>
</comment>
<dbReference type="Gene3D" id="3.30.930.10">
    <property type="entry name" value="Bira Bifunctional Protein, Domain 2"/>
    <property type="match status" value="1"/>
</dbReference>
<feature type="DNA-binding region" description="H-T-H motif" evidence="5">
    <location>
        <begin position="20"/>
        <end position="39"/>
    </location>
</feature>
<keyword evidence="1 5" id="KW-0436">Ligase</keyword>
<evidence type="ECO:0000313" key="7">
    <source>
        <dbReference type="EMBL" id="MFC3932463.1"/>
    </source>
</evidence>
<keyword evidence="2 5" id="KW-0547">Nucleotide-binding</keyword>
<name>A0ABV8D1Q8_9STRE</name>
<organism evidence="7 8">
    <name type="scientific">Streptococcus dentapri</name>
    <dbReference type="NCBI Taxonomy" id="573564"/>
    <lineage>
        <taxon>Bacteria</taxon>
        <taxon>Bacillati</taxon>
        <taxon>Bacillota</taxon>
        <taxon>Bacilli</taxon>
        <taxon>Lactobacillales</taxon>
        <taxon>Streptococcaceae</taxon>
        <taxon>Streptococcus</taxon>
    </lineage>
</organism>
<dbReference type="NCBIfam" id="TIGR00121">
    <property type="entry name" value="birA_ligase"/>
    <property type="match status" value="1"/>
</dbReference>
<dbReference type="EC" id="6.3.4.15" evidence="5"/>
<dbReference type="InterPro" id="IPR036390">
    <property type="entry name" value="WH_DNA-bd_sf"/>
</dbReference>
<feature type="binding site" evidence="5">
    <location>
        <position position="180"/>
    </location>
    <ligand>
        <name>biotin</name>
        <dbReference type="ChEBI" id="CHEBI:57586"/>
    </ligand>
</feature>
<dbReference type="PROSITE" id="PS51733">
    <property type="entry name" value="BPL_LPL_CATALYTIC"/>
    <property type="match status" value="1"/>
</dbReference>
<comment type="caution">
    <text evidence="7">The sequence shown here is derived from an EMBL/GenBank/DDBJ whole genome shotgun (WGS) entry which is preliminary data.</text>
</comment>
<dbReference type="RefSeq" id="WP_380431899.1">
    <property type="nucleotide sequence ID" value="NZ_JBHSAC010000055.1"/>
</dbReference>
<keyword evidence="3 5" id="KW-0067">ATP-binding</keyword>
<keyword evidence="4 5" id="KW-0092">Biotin</keyword>
<evidence type="ECO:0000256" key="4">
    <source>
        <dbReference type="ARBA" id="ARBA00023267"/>
    </source>
</evidence>
<comment type="caution">
    <text evidence="5">Lacks conserved residue(s) required for the propagation of feature annotation.</text>
</comment>
<dbReference type="PANTHER" id="PTHR12835:SF5">
    <property type="entry name" value="BIOTIN--PROTEIN LIGASE"/>
    <property type="match status" value="1"/>
</dbReference>
<dbReference type="SUPFAM" id="SSF55681">
    <property type="entry name" value="Class II aaRS and biotin synthetases"/>
    <property type="match status" value="1"/>
</dbReference>
<sequence>MKTYQNIYLLLSENSDFISGEALAQKLNVSRTAIWKGIKTLKSKGLVIESFKNRGYRLEAGDLLLPKVLKEKLGFEIYFNEESISTQVDAKEGIQKGQPAPALYLAPKQKQAQGRFGRPFFTPETGGIYMSLHLKPEVKYDQMPAYTLMVTASLVKAISRLTGIETQIKWVNDIYLGSKKLAGILTEAITSMESGLVTDVIIGIGLNFYVPKFPSQLKNKAVSLFTAPPTITRNDLIAETWKIFFETAQKDLIKIYKEKSLVLNRQVTFMENQIKYTGLASNITDSGQLIVELGDGQPKILNSGEISLSSWET</sequence>
<dbReference type="Gene3D" id="2.30.30.100">
    <property type="match status" value="1"/>
</dbReference>
<protein>
    <recommendedName>
        <fullName evidence="5">Bifunctional ligase/repressor BirA</fullName>
    </recommendedName>
    <alternativeName>
        <fullName evidence="5">Biotin--[acetyl-CoA-carboxylase] ligase</fullName>
        <ecNumber evidence="5">6.3.4.15</ecNumber>
    </alternativeName>
    <alternativeName>
        <fullName evidence="5">Biotin--protein ligase</fullName>
    </alternativeName>
    <alternativeName>
        <fullName evidence="5">Biotin-[acetyl-CoA carboxylase] synthetase</fullName>
    </alternativeName>
</protein>
<dbReference type="InterPro" id="IPR013196">
    <property type="entry name" value="HTH_11"/>
</dbReference>
<evidence type="ECO:0000256" key="5">
    <source>
        <dbReference type="HAMAP-Rule" id="MF_00978"/>
    </source>
</evidence>
<keyword evidence="5" id="KW-0238">DNA-binding</keyword>
<evidence type="ECO:0000313" key="8">
    <source>
        <dbReference type="Proteomes" id="UP001595901"/>
    </source>
</evidence>
<dbReference type="SUPFAM" id="SSF46785">
    <property type="entry name" value="Winged helix' DNA-binding domain"/>
    <property type="match status" value="1"/>
</dbReference>
<dbReference type="InterPro" id="IPR004143">
    <property type="entry name" value="BPL_LPL_catalytic"/>
</dbReference>
<dbReference type="Proteomes" id="UP001595901">
    <property type="component" value="Unassembled WGS sequence"/>
</dbReference>
<dbReference type="Pfam" id="PF02237">
    <property type="entry name" value="BPL_C"/>
    <property type="match status" value="1"/>
</dbReference>
<evidence type="ECO:0000256" key="3">
    <source>
        <dbReference type="ARBA" id="ARBA00022840"/>
    </source>
</evidence>
<dbReference type="PANTHER" id="PTHR12835">
    <property type="entry name" value="BIOTIN PROTEIN LIGASE"/>
    <property type="match status" value="1"/>
</dbReference>
<keyword evidence="5" id="KW-0678">Repressor</keyword>
<dbReference type="InterPro" id="IPR008988">
    <property type="entry name" value="Transcriptional_repressor_C"/>
</dbReference>
<reference evidence="8" key="1">
    <citation type="journal article" date="2019" name="Int. J. Syst. Evol. Microbiol.">
        <title>The Global Catalogue of Microorganisms (GCM) 10K type strain sequencing project: providing services to taxonomists for standard genome sequencing and annotation.</title>
        <authorList>
            <consortium name="The Broad Institute Genomics Platform"/>
            <consortium name="The Broad Institute Genome Sequencing Center for Infectious Disease"/>
            <person name="Wu L."/>
            <person name="Ma J."/>
        </authorList>
    </citation>
    <scope>NUCLEOTIDE SEQUENCE [LARGE SCALE GENOMIC DNA]</scope>
    <source>
        <strain evidence="8">CCUG 58728</strain>
    </source>
</reference>
<feature type="binding site" evidence="5">
    <location>
        <position position="109"/>
    </location>
    <ligand>
        <name>biotin</name>
        <dbReference type="ChEBI" id="CHEBI:57586"/>
    </ligand>
</feature>
<comment type="similarity">
    <text evidence="5">Belongs to the biotin--protein ligase family.</text>
</comment>